<dbReference type="EMBL" id="BPQB01000017">
    <property type="protein sequence ID" value="GJE90672.1"/>
    <property type="molecule type" value="Genomic_DNA"/>
</dbReference>
<dbReference type="InterPro" id="IPR000210">
    <property type="entry name" value="BTB/POZ_dom"/>
</dbReference>
<dbReference type="Gene3D" id="3.30.710.10">
    <property type="entry name" value="Potassium Channel Kv1.1, Chain A"/>
    <property type="match status" value="1"/>
</dbReference>
<evidence type="ECO:0000313" key="4">
    <source>
        <dbReference type="Proteomes" id="UP000703269"/>
    </source>
</evidence>
<proteinExistence type="predicted"/>
<dbReference type="OrthoDB" id="3357985at2759"/>
<sequence length="301" mass="33272">MASQQTGTPPPSVSTPSPSPFDSPRADVVLRSSEGTDFRMLQTFLAWSSPVFDGMFSLPQPAGGDTINEQQDGLPVVQLAETGAVLDILLRFCMPQAPPAVTNIKLALGVREAARKYEVAWAARVAGEAIDTLTEKDPLRMYAIACQSGLQGEARKAAMRCLRLPLAMITDSQVEEIEEITVRQFRRLVRYRQRCRDAVEKQVPSSAYYALYGLPSCAVSGEDKRKQCGEWFDKWVHKVVEELKECTWGGQLKVEDATAAYIANMPCQKCRSYGFADAQRSVTAAALATEREIAKIQLEWS</sequence>
<dbReference type="InterPro" id="IPR011333">
    <property type="entry name" value="SKP1/BTB/POZ_sf"/>
</dbReference>
<keyword evidence="4" id="KW-1185">Reference proteome</keyword>
<gene>
    <name evidence="3" type="ORF">PsYK624_068160</name>
</gene>
<feature type="domain" description="BTB" evidence="2">
    <location>
        <begin position="26"/>
        <end position="134"/>
    </location>
</feature>
<evidence type="ECO:0000259" key="2">
    <source>
        <dbReference type="SMART" id="SM00225"/>
    </source>
</evidence>
<feature type="compositionally biased region" description="Pro residues" evidence="1">
    <location>
        <begin position="8"/>
        <end position="21"/>
    </location>
</feature>
<dbReference type="AlphaFoldDB" id="A0A9P3LE71"/>
<name>A0A9P3LE71_9APHY</name>
<evidence type="ECO:0000256" key="1">
    <source>
        <dbReference type="SAM" id="MobiDB-lite"/>
    </source>
</evidence>
<reference evidence="3 4" key="1">
    <citation type="submission" date="2021-08" db="EMBL/GenBank/DDBJ databases">
        <title>Draft Genome Sequence of Phanerochaete sordida strain YK-624.</title>
        <authorList>
            <person name="Mori T."/>
            <person name="Dohra H."/>
            <person name="Suzuki T."/>
            <person name="Kawagishi H."/>
            <person name="Hirai H."/>
        </authorList>
    </citation>
    <scope>NUCLEOTIDE SEQUENCE [LARGE SCALE GENOMIC DNA]</scope>
    <source>
        <strain evidence="3 4">YK-624</strain>
    </source>
</reference>
<organism evidence="3 4">
    <name type="scientific">Phanerochaete sordida</name>
    <dbReference type="NCBI Taxonomy" id="48140"/>
    <lineage>
        <taxon>Eukaryota</taxon>
        <taxon>Fungi</taxon>
        <taxon>Dikarya</taxon>
        <taxon>Basidiomycota</taxon>
        <taxon>Agaricomycotina</taxon>
        <taxon>Agaricomycetes</taxon>
        <taxon>Polyporales</taxon>
        <taxon>Phanerochaetaceae</taxon>
        <taxon>Phanerochaete</taxon>
    </lineage>
</organism>
<comment type="caution">
    <text evidence="3">The sequence shown here is derived from an EMBL/GenBank/DDBJ whole genome shotgun (WGS) entry which is preliminary data.</text>
</comment>
<feature type="region of interest" description="Disordered" evidence="1">
    <location>
        <begin position="1"/>
        <end position="26"/>
    </location>
</feature>
<evidence type="ECO:0000313" key="3">
    <source>
        <dbReference type="EMBL" id="GJE90672.1"/>
    </source>
</evidence>
<dbReference type="SMART" id="SM00225">
    <property type="entry name" value="BTB"/>
    <property type="match status" value="1"/>
</dbReference>
<dbReference type="Proteomes" id="UP000703269">
    <property type="component" value="Unassembled WGS sequence"/>
</dbReference>
<accession>A0A9P3LE71</accession>
<protein>
    <recommendedName>
        <fullName evidence="2">BTB domain-containing protein</fullName>
    </recommendedName>
</protein>